<name>A0A2P5D7Q9_TREOI</name>
<dbReference type="InterPro" id="IPR038588">
    <property type="entry name" value="XS_domain_sf"/>
</dbReference>
<dbReference type="InterPro" id="IPR045177">
    <property type="entry name" value="FDM1-5/IDN2"/>
</dbReference>
<evidence type="ECO:0000256" key="3">
    <source>
        <dbReference type="SAM" id="Coils"/>
    </source>
</evidence>
<evidence type="ECO:0000259" key="5">
    <source>
        <dbReference type="Pfam" id="PF03468"/>
    </source>
</evidence>
<dbReference type="STRING" id="63057.A0A2P5D7Q9"/>
<dbReference type="InterPro" id="IPR005379">
    <property type="entry name" value="FDM1-5/IDN2_XH"/>
</dbReference>
<keyword evidence="1 3" id="KW-0175">Coiled coil</keyword>
<dbReference type="Pfam" id="PF03469">
    <property type="entry name" value="XH"/>
    <property type="match status" value="1"/>
</dbReference>
<accession>A0A2P5D7Q9</accession>
<feature type="domain" description="Zinc finger-XS" evidence="7">
    <location>
        <begin position="33"/>
        <end position="75"/>
    </location>
</feature>
<feature type="coiled-coil region" evidence="3">
    <location>
        <begin position="329"/>
        <end position="536"/>
    </location>
</feature>
<dbReference type="InParanoid" id="A0A2P5D7Q9"/>
<organism evidence="8 9">
    <name type="scientific">Trema orientale</name>
    <name type="common">Charcoal tree</name>
    <name type="synonym">Celtis orientalis</name>
    <dbReference type="NCBI Taxonomy" id="63057"/>
    <lineage>
        <taxon>Eukaryota</taxon>
        <taxon>Viridiplantae</taxon>
        <taxon>Streptophyta</taxon>
        <taxon>Embryophyta</taxon>
        <taxon>Tracheophyta</taxon>
        <taxon>Spermatophyta</taxon>
        <taxon>Magnoliopsida</taxon>
        <taxon>eudicotyledons</taxon>
        <taxon>Gunneridae</taxon>
        <taxon>Pentapetalae</taxon>
        <taxon>rosids</taxon>
        <taxon>fabids</taxon>
        <taxon>Rosales</taxon>
        <taxon>Cannabaceae</taxon>
        <taxon>Trema</taxon>
    </lineage>
</organism>
<feature type="region of interest" description="Disordered" evidence="4">
    <location>
        <begin position="88"/>
        <end position="164"/>
    </location>
</feature>
<dbReference type="Pfam" id="PF03470">
    <property type="entry name" value="zf-XS"/>
    <property type="match status" value="1"/>
</dbReference>
<comment type="caution">
    <text evidence="8">The sequence shown here is derived from an EMBL/GenBank/DDBJ whole genome shotgun (WGS) entry which is preliminary data.</text>
</comment>
<keyword evidence="9" id="KW-1185">Reference proteome</keyword>
<dbReference type="CDD" id="cd12266">
    <property type="entry name" value="RRM_like_XS"/>
    <property type="match status" value="1"/>
</dbReference>
<dbReference type="Proteomes" id="UP000237000">
    <property type="component" value="Unassembled WGS sequence"/>
</dbReference>
<dbReference type="GO" id="GO:0080188">
    <property type="term" value="P:gene silencing by siRNA-directed DNA methylation"/>
    <property type="evidence" value="ECO:0007669"/>
    <property type="project" value="InterPro"/>
</dbReference>
<feature type="compositionally biased region" description="Basic and acidic residues" evidence="4">
    <location>
        <begin position="130"/>
        <end position="164"/>
    </location>
</feature>
<evidence type="ECO:0000313" key="8">
    <source>
        <dbReference type="EMBL" id="PON69329.1"/>
    </source>
</evidence>
<dbReference type="InterPro" id="IPR005380">
    <property type="entry name" value="XS_domain"/>
</dbReference>
<feature type="compositionally biased region" description="Basic and acidic residues" evidence="4">
    <location>
        <begin position="110"/>
        <end position="124"/>
    </location>
</feature>
<dbReference type="OrthoDB" id="1892195at2759"/>
<feature type="domain" description="XS" evidence="5">
    <location>
        <begin position="172"/>
        <end position="281"/>
    </location>
</feature>
<keyword evidence="2" id="KW-0943">RNA-mediated gene silencing</keyword>
<feature type="compositionally biased region" description="Basic and acidic residues" evidence="4">
    <location>
        <begin position="88"/>
        <end position="97"/>
    </location>
</feature>
<dbReference type="AlphaFoldDB" id="A0A2P5D7Q9"/>
<evidence type="ECO:0000313" key="9">
    <source>
        <dbReference type="Proteomes" id="UP000237000"/>
    </source>
</evidence>
<dbReference type="PANTHER" id="PTHR21596:SF23">
    <property type="entry name" value="FACTOR OF DNA METHYLATION 4"/>
    <property type="match status" value="1"/>
</dbReference>
<feature type="domain" description="Factor of DNA methylation 1-5/IDN2" evidence="6">
    <location>
        <begin position="553"/>
        <end position="683"/>
    </location>
</feature>
<evidence type="ECO:0000256" key="1">
    <source>
        <dbReference type="ARBA" id="ARBA00023054"/>
    </source>
</evidence>
<protein>
    <submittedName>
        <fullName evidence="8">Zinc finger-XS domain containing protein</fullName>
    </submittedName>
</protein>
<sequence>MSRISDEELEIKYYKQLKDGSYKVKASDSTYRCPFCLERRKTYHKPKELIRHALDVSRESHRRDFKQKAKHLALEKYVKRYHDLKDRSEPSLKLDGRKRVRSEPSPSLKLDGRKRVRSEPSPKNERRKRDRSEPSDKLEHRTRDHSETKLESHALGRSEHSRKLECRTRDHEELFVWPPMGILANIRTEFKNGKHVGESGSKLRDEFTGKGFNPVKVIPLWNQLGHTGFAIVEFNKKWTGFENAIAFEKSFDADNCGKRAYKLEKNRGDRLFGWVAREDDYFSFNMVGLHLRKNGDLKTVSEKEAEEKRKDSELLSKLAETLETKNLSLKEIKSKYKEATLSFKQMEEQKDKILEGYNEKIRQIQQDEHKRFKRLLSNHEKFRQDLEKQKEELESREKMLQQREIQDDTERRKLFDEKKMIERATLEQNKAEEKMFRLAKEQQREKEKLRKKIIELEKQLDSKQALELAIERYRGALEVMKHMGGDEDIELNKNMGEIREKLKEKEEELEAVEDLNQALIVKERRSNDELQQARKEIISGLRDSSSRALVGVKRMGDLDSKPFLIAAKKKFSDEEAEEKAQELCSLWDSHIRDPNWHPFKIIKDKGKPVEIIDVEDEKLKNLKEECGDEVYDAVTKSLKEVNEYNPSGRYIVPELWNFKQERKAPLKEGVEYILKQWKLHKRKRN</sequence>
<dbReference type="PANTHER" id="PTHR21596">
    <property type="entry name" value="RIBONUCLEASE P SUBUNIT P38"/>
    <property type="match status" value="1"/>
</dbReference>
<dbReference type="FunCoup" id="A0A2P5D7Q9">
    <property type="interactions" value="20"/>
</dbReference>
<dbReference type="EMBL" id="JXTC01000289">
    <property type="protein sequence ID" value="PON69329.1"/>
    <property type="molecule type" value="Genomic_DNA"/>
</dbReference>
<evidence type="ECO:0000256" key="4">
    <source>
        <dbReference type="SAM" id="MobiDB-lite"/>
    </source>
</evidence>
<dbReference type="InterPro" id="IPR005381">
    <property type="entry name" value="Znf-XS_domain"/>
</dbReference>
<reference evidence="9" key="1">
    <citation type="submission" date="2016-06" db="EMBL/GenBank/DDBJ databases">
        <title>Parallel loss of symbiosis genes in relatives of nitrogen-fixing non-legume Parasponia.</title>
        <authorList>
            <person name="Van Velzen R."/>
            <person name="Holmer R."/>
            <person name="Bu F."/>
            <person name="Rutten L."/>
            <person name="Van Zeijl A."/>
            <person name="Liu W."/>
            <person name="Santuari L."/>
            <person name="Cao Q."/>
            <person name="Sharma T."/>
            <person name="Shen D."/>
            <person name="Roswanjaya Y."/>
            <person name="Wardhani T."/>
            <person name="Kalhor M.S."/>
            <person name="Jansen J."/>
            <person name="Van den Hoogen J."/>
            <person name="Gungor B."/>
            <person name="Hartog M."/>
            <person name="Hontelez J."/>
            <person name="Verver J."/>
            <person name="Yang W.-C."/>
            <person name="Schijlen E."/>
            <person name="Repin R."/>
            <person name="Schilthuizen M."/>
            <person name="Schranz E."/>
            <person name="Heidstra R."/>
            <person name="Miyata K."/>
            <person name="Fedorova E."/>
            <person name="Kohlen W."/>
            <person name="Bisseling T."/>
            <person name="Smit S."/>
            <person name="Geurts R."/>
        </authorList>
    </citation>
    <scope>NUCLEOTIDE SEQUENCE [LARGE SCALE GENOMIC DNA]</scope>
    <source>
        <strain evidence="9">cv. RG33-2</strain>
    </source>
</reference>
<evidence type="ECO:0000259" key="7">
    <source>
        <dbReference type="Pfam" id="PF03470"/>
    </source>
</evidence>
<evidence type="ECO:0000259" key="6">
    <source>
        <dbReference type="Pfam" id="PF03469"/>
    </source>
</evidence>
<gene>
    <name evidence="8" type="ORF">TorRG33x02_259520</name>
</gene>
<proteinExistence type="predicted"/>
<evidence type="ECO:0000256" key="2">
    <source>
        <dbReference type="ARBA" id="ARBA00023158"/>
    </source>
</evidence>
<dbReference type="Gene3D" id="3.30.70.2890">
    <property type="entry name" value="XS domain"/>
    <property type="match status" value="1"/>
</dbReference>
<dbReference type="Pfam" id="PF03468">
    <property type="entry name" value="XS"/>
    <property type="match status" value="1"/>
</dbReference>